<accession>A0ABU1CDG8</accession>
<sequence length="219" mass="24051">MTEVLKRRFAELVAQADSLNSTHRVRTGFQGGAEENVDQEVLLAWRVKARNLLRIACGPESEHYKAFADAEEYVSWSGNYASFKRCLAVFSAAKEDFDGGYVSSLRSLIQAEVFDNELEQAKELLDSGYHQAAAIIAGVVLETNLRQLCAECGIGSGKMDRMNADLAKAGKYNSITQKRITSITAIRNAAAHGHVGEFSRADVASMIDDVARLLESWLS</sequence>
<keyword evidence="2" id="KW-1185">Reference proteome</keyword>
<dbReference type="RefSeq" id="WP_309262371.1">
    <property type="nucleotide sequence ID" value="NZ_JARUHG010000002.1"/>
</dbReference>
<gene>
    <name evidence="1" type="ORF">P8609_09625</name>
</gene>
<proteinExistence type="predicted"/>
<protein>
    <recommendedName>
        <fullName evidence="3">DUF4145 domain-containing protein</fullName>
    </recommendedName>
</protein>
<evidence type="ECO:0000313" key="2">
    <source>
        <dbReference type="Proteomes" id="UP001233535"/>
    </source>
</evidence>
<evidence type="ECO:0008006" key="3">
    <source>
        <dbReference type="Google" id="ProtNLM"/>
    </source>
</evidence>
<reference evidence="1 2" key="1">
    <citation type="submission" date="2023-04" db="EMBL/GenBank/DDBJ databases">
        <title>Lysobacter sp. strain UC isolated from soil sample.</title>
        <authorList>
            <person name="Choksket S."/>
            <person name="Harshvardhan F."/>
            <person name="Rana R."/>
            <person name="Patil P.B."/>
            <person name="Korpole S."/>
        </authorList>
    </citation>
    <scope>NUCLEOTIDE SEQUENCE [LARGE SCALE GENOMIC DNA]</scope>
    <source>
        <strain evidence="1 2">UC</strain>
    </source>
</reference>
<organism evidence="1 2">
    <name type="scientific">Lysobacter arvi</name>
    <dbReference type="NCBI Taxonomy" id="3038776"/>
    <lineage>
        <taxon>Bacteria</taxon>
        <taxon>Pseudomonadati</taxon>
        <taxon>Pseudomonadota</taxon>
        <taxon>Gammaproteobacteria</taxon>
        <taxon>Lysobacterales</taxon>
        <taxon>Lysobacteraceae</taxon>
        <taxon>Lysobacter</taxon>
    </lineage>
</organism>
<dbReference type="Proteomes" id="UP001233535">
    <property type="component" value="Unassembled WGS sequence"/>
</dbReference>
<name>A0ABU1CDG8_9GAMM</name>
<comment type="caution">
    <text evidence="1">The sequence shown here is derived from an EMBL/GenBank/DDBJ whole genome shotgun (WGS) entry which is preliminary data.</text>
</comment>
<dbReference type="EMBL" id="JARUHG010000002">
    <property type="protein sequence ID" value="MDR0183226.1"/>
    <property type="molecule type" value="Genomic_DNA"/>
</dbReference>
<evidence type="ECO:0000313" key="1">
    <source>
        <dbReference type="EMBL" id="MDR0183226.1"/>
    </source>
</evidence>